<evidence type="ECO:0000313" key="2">
    <source>
        <dbReference type="WBParaSite" id="JU765_v2.g15017.t1"/>
    </source>
</evidence>
<dbReference type="WBParaSite" id="JU765_v2.g15017.t1">
    <property type="protein sequence ID" value="JU765_v2.g15017.t1"/>
    <property type="gene ID" value="JU765_v2.g15017"/>
</dbReference>
<organism evidence="1 2">
    <name type="scientific">Panagrolaimus sp. JU765</name>
    <dbReference type="NCBI Taxonomy" id="591449"/>
    <lineage>
        <taxon>Eukaryota</taxon>
        <taxon>Metazoa</taxon>
        <taxon>Ecdysozoa</taxon>
        <taxon>Nematoda</taxon>
        <taxon>Chromadorea</taxon>
        <taxon>Rhabditida</taxon>
        <taxon>Tylenchina</taxon>
        <taxon>Panagrolaimomorpha</taxon>
        <taxon>Panagrolaimoidea</taxon>
        <taxon>Panagrolaimidae</taxon>
        <taxon>Panagrolaimus</taxon>
    </lineage>
</organism>
<name>A0AC34QCG4_9BILA</name>
<accession>A0AC34QCG4</accession>
<protein>
    <submittedName>
        <fullName evidence="2">Protein YOP1</fullName>
    </submittedName>
</protein>
<dbReference type="Proteomes" id="UP000887576">
    <property type="component" value="Unplaced"/>
</dbReference>
<proteinExistence type="predicted"/>
<evidence type="ECO:0000313" key="1">
    <source>
        <dbReference type="Proteomes" id="UP000887576"/>
    </source>
</evidence>
<reference evidence="2" key="1">
    <citation type="submission" date="2022-11" db="UniProtKB">
        <authorList>
            <consortium name="WormBaseParasite"/>
        </authorList>
    </citation>
    <scope>IDENTIFICATION</scope>
</reference>
<sequence>MSVQEIATQHVKSIINDQTKFIGRVFHYLHLNTGLDKDTLALAIVVIVSLLVIQTDFGNGILVGWPILVTYIFPNEKPKIDELLVYWSSYGVVTLFDQPFQQVLPIYMIFKLAFFALFFIRPFLLASKISEKMKKLTATAPTTPETMPDPPTHSTTDTQKATQ</sequence>